<keyword evidence="2" id="KW-1185">Reference proteome</keyword>
<reference evidence="3" key="1">
    <citation type="submission" date="2016-11" db="UniProtKB">
        <authorList>
            <consortium name="WormBaseParasite"/>
        </authorList>
    </citation>
    <scope>IDENTIFICATION</scope>
</reference>
<sequence>MTASGRACVPWTGSNSAFNRSLHHSHQHTSP</sequence>
<proteinExistence type="predicted"/>
<feature type="region of interest" description="Disordered" evidence="1">
    <location>
        <begin position="1"/>
        <end position="31"/>
    </location>
</feature>
<evidence type="ECO:0000313" key="2">
    <source>
        <dbReference type="Proteomes" id="UP000095280"/>
    </source>
</evidence>
<evidence type="ECO:0000256" key="1">
    <source>
        <dbReference type="SAM" id="MobiDB-lite"/>
    </source>
</evidence>
<name>A0A1I8FB34_9PLAT</name>
<accession>A0A1I8FB34</accession>
<dbReference type="Proteomes" id="UP000095280">
    <property type="component" value="Unplaced"/>
</dbReference>
<organism evidence="2 3">
    <name type="scientific">Macrostomum lignano</name>
    <dbReference type="NCBI Taxonomy" id="282301"/>
    <lineage>
        <taxon>Eukaryota</taxon>
        <taxon>Metazoa</taxon>
        <taxon>Spiralia</taxon>
        <taxon>Lophotrochozoa</taxon>
        <taxon>Platyhelminthes</taxon>
        <taxon>Rhabditophora</taxon>
        <taxon>Macrostomorpha</taxon>
        <taxon>Macrostomida</taxon>
        <taxon>Macrostomidae</taxon>
        <taxon>Macrostomum</taxon>
    </lineage>
</organism>
<feature type="compositionally biased region" description="Basic residues" evidence="1">
    <location>
        <begin position="21"/>
        <end position="31"/>
    </location>
</feature>
<dbReference type="WBParaSite" id="maker-unitig_26243-snap-gene-0.1-mRNA-1">
    <property type="protein sequence ID" value="maker-unitig_26243-snap-gene-0.1-mRNA-1"/>
    <property type="gene ID" value="maker-unitig_26243-snap-gene-0.1"/>
</dbReference>
<dbReference type="AlphaFoldDB" id="A0A1I8FB34"/>
<evidence type="ECO:0000313" key="3">
    <source>
        <dbReference type="WBParaSite" id="maker-unitig_26243-snap-gene-0.1-mRNA-1"/>
    </source>
</evidence>
<protein>
    <submittedName>
        <fullName evidence="3">Uncharacterized protein</fullName>
    </submittedName>
</protein>